<feature type="compositionally biased region" description="Polar residues" evidence="17">
    <location>
        <begin position="981"/>
        <end position="993"/>
    </location>
</feature>
<keyword evidence="10" id="KW-0460">Magnesium</keyword>
<name>A0A1Y1HR72_KLENI</name>
<dbReference type="PROSITE" id="PS00333">
    <property type="entry name" value="DNA_LIGASE_A2"/>
    <property type="match status" value="1"/>
</dbReference>
<evidence type="ECO:0000256" key="17">
    <source>
        <dbReference type="SAM" id="MobiDB-lite"/>
    </source>
</evidence>
<evidence type="ECO:0000256" key="7">
    <source>
        <dbReference type="ARBA" id="ARBA00022741"/>
    </source>
</evidence>
<evidence type="ECO:0000256" key="15">
    <source>
        <dbReference type="RuleBase" id="RU000617"/>
    </source>
</evidence>
<dbReference type="GO" id="GO:0046872">
    <property type="term" value="F:metal ion binding"/>
    <property type="evidence" value="ECO:0007669"/>
    <property type="project" value="UniProtKB-KW"/>
</dbReference>
<dbReference type="PROSITE" id="PS00697">
    <property type="entry name" value="DNA_LIGASE_A1"/>
    <property type="match status" value="1"/>
</dbReference>
<feature type="compositionally biased region" description="Polar residues" evidence="17">
    <location>
        <begin position="920"/>
        <end position="943"/>
    </location>
</feature>
<dbReference type="EMBL" id="DF236972">
    <property type="protein sequence ID" value="GAQ79067.1"/>
    <property type="molecule type" value="Genomic_DNA"/>
</dbReference>
<dbReference type="Gene3D" id="1.10.3260.10">
    <property type="entry name" value="DNA ligase, ATP-dependent, N-terminal domain"/>
    <property type="match status" value="1"/>
</dbReference>
<dbReference type="EC" id="6.5.1.1" evidence="15"/>
<dbReference type="Gene3D" id="3.30.470.30">
    <property type="entry name" value="DNA ligase/mRNA capping enzyme"/>
    <property type="match status" value="1"/>
</dbReference>
<evidence type="ECO:0000259" key="19">
    <source>
        <dbReference type="PROSITE" id="PS50172"/>
    </source>
</evidence>
<feature type="domain" description="BRCT" evidence="19">
    <location>
        <begin position="632"/>
        <end position="720"/>
    </location>
</feature>
<dbReference type="Proteomes" id="UP000054558">
    <property type="component" value="Unassembled WGS sequence"/>
</dbReference>
<organism evidence="20 21">
    <name type="scientific">Klebsormidium nitens</name>
    <name type="common">Green alga</name>
    <name type="synonym">Ulothrix nitens</name>
    <dbReference type="NCBI Taxonomy" id="105231"/>
    <lineage>
        <taxon>Eukaryota</taxon>
        <taxon>Viridiplantae</taxon>
        <taxon>Streptophyta</taxon>
        <taxon>Klebsormidiophyceae</taxon>
        <taxon>Klebsormidiales</taxon>
        <taxon>Klebsormidiaceae</taxon>
        <taxon>Klebsormidium</taxon>
    </lineage>
</organism>
<dbReference type="InterPro" id="IPR012308">
    <property type="entry name" value="DNA_ligase_ATP-dep_N"/>
</dbReference>
<comment type="similarity">
    <text evidence="3 16">Belongs to the ATP-dependent DNA ligase family.</text>
</comment>
<dbReference type="NCBIfam" id="TIGR00574">
    <property type="entry name" value="dnl1"/>
    <property type="match status" value="1"/>
</dbReference>
<evidence type="ECO:0000256" key="1">
    <source>
        <dbReference type="ARBA" id="ARBA00001946"/>
    </source>
</evidence>
<keyword evidence="4 15" id="KW-0436">Ligase</keyword>
<feature type="compositionally biased region" description="Low complexity" evidence="17">
    <location>
        <begin position="906"/>
        <end position="919"/>
    </location>
</feature>
<dbReference type="InterPro" id="IPR001357">
    <property type="entry name" value="BRCT_dom"/>
</dbReference>
<dbReference type="GO" id="GO:0071897">
    <property type="term" value="P:DNA biosynthetic process"/>
    <property type="evidence" value="ECO:0007669"/>
    <property type="project" value="InterPro"/>
</dbReference>
<evidence type="ECO:0000256" key="9">
    <source>
        <dbReference type="ARBA" id="ARBA00022840"/>
    </source>
</evidence>
<evidence type="ECO:0000313" key="20">
    <source>
        <dbReference type="EMBL" id="GAQ79067.1"/>
    </source>
</evidence>
<keyword evidence="21" id="KW-1185">Reference proteome</keyword>
<comment type="cofactor">
    <cofactor evidence="1">
        <name>Mg(2+)</name>
        <dbReference type="ChEBI" id="CHEBI:18420"/>
    </cofactor>
</comment>
<dbReference type="STRING" id="105231.A0A1Y1HR72"/>
<evidence type="ECO:0000256" key="4">
    <source>
        <dbReference type="ARBA" id="ARBA00022598"/>
    </source>
</evidence>
<dbReference type="Gene3D" id="3.40.50.10190">
    <property type="entry name" value="BRCT domain"/>
    <property type="match status" value="2"/>
</dbReference>
<dbReference type="Pfam" id="PF04675">
    <property type="entry name" value="DNA_ligase_A_N"/>
    <property type="match status" value="1"/>
</dbReference>
<dbReference type="SUPFAM" id="SSF56091">
    <property type="entry name" value="DNA ligase/mRNA capping enzyme, catalytic domain"/>
    <property type="match status" value="1"/>
</dbReference>
<dbReference type="SUPFAM" id="SSF50249">
    <property type="entry name" value="Nucleic acid-binding proteins"/>
    <property type="match status" value="1"/>
</dbReference>
<reference evidence="20 21" key="1">
    <citation type="journal article" date="2014" name="Nat. Commun.">
        <title>Klebsormidium flaccidum genome reveals primary factors for plant terrestrial adaptation.</title>
        <authorList>
            <person name="Hori K."/>
            <person name="Maruyama F."/>
            <person name="Fujisawa T."/>
            <person name="Togashi T."/>
            <person name="Yamamoto N."/>
            <person name="Seo M."/>
            <person name="Sato S."/>
            <person name="Yamada T."/>
            <person name="Mori H."/>
            <person name="Tajima N."/>
            <person name="Moriyama T."/>
            <person name="Ikeuchi M."/>
            <person name="Watanabe M."/>
            <person name="Wada H."/>
            <person name="Kobayashi K."/>
            <person name="Saito M."/>
            <person name="Masuda T."/>
            <person name="Sasaki-Sekimoto Y."/>
            <person name="Mashiguchi K."/>
            <person name="Awai K."/>
            <person name="Shimojima M."/>
            <person name="Masuda S."/>
            <person name="Iwai M."/>
            <person name="Nobusawa T."/>
            <person name="Narise T."/>
            <person name="Kondo S."/>
            <person name="Saito H."/>
            <person name="Sato R."/>
            <person name="Murakawa M."/>
            <person name="Ihara Y."/>
            <person name="Oshima-Yamada Y."/>
            <person name="Ohtaka K."/>
            <person name="Satoh M."/>
            <person name="Sonobe K."/>
            <person name="Ishii M."/>
            <person name="Ohtani R."/>
            <person name="Kanamori-Sato M."/>
            <person name="Honoki R."/>
            <person name="Miyazaki D."/>
            <person name="Mochizuki H."/>
            <person name="Umetsu J."/>
            <person name="Higashi K."/>
            <person name="Shibata D."/>
            <person name="Kamiya Y."/>
            <person name="Sato N."/>
            <person name="Nakamura Y."/>
            <person name="Tabata S."/>
            <person name="Ida S."/>
            <person name="Kurokawa K."/>
            <person name="Ohta H."/>
        </authorList>
    </citation>
    <scope>NUCLEOTIDE SEQUENCE [LARGE SCALE GENOMIC DNA]</scope>
    <source>
        <strain evidence="20 21">NIES-2285</strain>
    </source>
</reference>
<feature type="region of interest" description="Disordered" evidence="17">
    <location>
        <begin position="1041"/>
        <end position="1077"/>
    </location>
</feature>
<dbReference type="Pfam" id="PF01068">
    <property type="entry name" value="DNA_ligase_A_M"/>
    <property type="match status" value="1"/>
</dbReference>
<dbReference type="GO" id="GO:0006310">
    <property type="term" value="P:DNA recombination"/>
    <property type="evidence" value="ECO:0007669"/>
    <property type="project" value="UniProtKB-KW"/>
</dbReference>
<evidence type="ECO:0000259" key="18">
    <source>
        <dbReference type="PROSITE" id="PS50160"/>
    </source>
</evidence>
<dbReference type="InterPro" id="IPR012340">
    <property type="entry name" value="NA-bd_OB-fold"/>
</dbReference>
<feature type="region of interest" description="Disordered" evidence="17">
    <location>
        <begin position="901"/>
        <end position="943"/>
    </location>
</feature>
<dbReference type="PROSITE" id="PS50172">
    <property type="entry name" value="BRCT"/>
    <property type="match status" value="2"/>
</dbReference>
<dbReference type="CDD" id="cd07903">
    <property type="entry name" value="Adenylation_DNA_ligase_IV"/>
    <property type="match status" value="1"/>
</dbReference>
<sequence length="1342" mass="146582">MEFFQLCRALELTSSKKEKKAKQRILRRLLDRVTRDGHHSVLRLLVPQRDKSRPPYNMQTTIIGQVIGDALGLAADSADVKTLVEWRSGGDAMGVNAGNFALSCVEVLAARQRATPSGITCERINEFLDRFSKTTYKDVRVAIFRELIHETTTLEMKWIIAILLKELRFGLGDEPILETFHPDAVAFYNTRCDLRALCATLTDRNTPWNRTGIELGTAFVPQHLKRGTTVQEAWKQMKGKSITVEHKFDGDRMLLHKNGDKITFISRNAILHPEYLPFGELLKEHLPARCILDGELVTWDKERRSFGPRTKASNKNAARALRKDFEHHEQNCFVAFDIVFLGDSDLLNRSLQERKIILEKLVPEVPSLLYRVLPGVAPFSILPKTEQEVDDFFSTIVTAGDEGIVLKDLASPYECGDKSGAWLKVKPDYVNGAVDLDVLIIGGFYGQGHHGGKVGQFLCGIADRPLEADRPTKFLSFCRVGTGFTKLNLRALRERLEPFKVRNVPGSKPPRCYEVTASKLYSPDVWYDPPSSSVVLTISCDNKPRPTWSFAAPCAPCFARCHEIRYDKPWYDCLIKTELIEIVAQNGVITGEQYAALAKKHKHPKRGVKRKASGQPLVPPHLQLADMSHVQPETDIFEGLVLVICNTPEGQSKADVSRLIARHGGHVSENVTDDVTHAVAGRPGGIKWSAICARMDIIHTDWLAECDAQGELLPVRPRHRLHLAELANDARSDELDGFGDSYDDDIEEVDLRQIFSKMTTPRAQETPFDVGSFECKHGGDLRTGLFRGCVAFLHEPMHSSNPDSREVAAAALRRLGLEIEFRGGAVVSTLSNDVTHVVVYVSPAQPLGFDRILKRKTDPQQRLLRRPAVSVVSQGWAEESLARGVMLNEADFSMRPESAIEWPQTASPSAASGPHPSSGTNRNLKPSQNSPQPAHESTVSESKLRATLQTRLETAAEALSRSLPCTEDRNPPEKPAGLLLNPSQTSPSASAQIPSLERVSDAKIRPPEPLSQSGSNAESQVDSQSANLLLLRRVERGASGGFKTGADCGSVQKAAMEPGQDSDRSNGTDDVLHGPKKLLNNINPGEHEWCGIPRMESLLGCSLDAESQAQTSGIASAETGAQASRREAAPLSSIDTQPATSLRGVDRGGRRGVSKERAFGYDSGPSANVSEKCALPTLCSAGWISGSDSEKENPGRQRRNGKRPAECVAEARRATLAAGTRTRPLSDLPLGAGAGNDVTLSSRAGKRARPGAELVDHKACAVLTSQPSSPLELGTVPGALPPSHRVTAPQVKEAVGGSFEVVGGSLDSGVKTAEQTKSVGVGFKPKKKVCYRDVLLGFSAPR</sequence>
<feature type="compositionally biased region" description="Polar residues" evidence="17">
    <location>
        <begin position="1112"/>
        <end position="1122"/>
    </location>
</feature>
<evidence type="ECO:0000256" key="14">
    <source>
        <dbReference type="ARBA" id="ARBA00034003"/>
    </source>
</evidence>
<keyword evidence="6" id="KW-0677">Repeat</keyword>
<feature type="region of interest" description="Disordered" evidence="17">
    <location>
        <begin position="1184"/>
        <end position="1205"/>
    </location>
</feature>
<dbReference type="Pfam" id="PF00533">
    <property type="entry name" value="BRCT"/>
    <property type="match status" value="1"/>
</dbReference>
<feature type="region of interest" description="Disordered" evidence="17">
    <location>
        <begin position="959"/>
        <end position="1024"/>
    </location>
</feature>
<evidence type="ECO:0000256" key="6">
    <source>
        <dbReference type="ARBA" id="ARBA00022737"/>
    </source>
</evidence>
<evidence type="ECO:0000256" key="13">
    <source>
        <dbReference type="ARBA" id="ARBA00023242"/>
    </source>
</evidence>
<dbReference type="InterPro" id="IPR036420">
    <property type="entry name" value="BRCT_dom_sf"/>
</dbReference>
<dbReference type="GO" id="GO:0005524">
    <property type="term" value="F:ATP binding"/>
    <property type="evidence" value="ECO:0000318"/>
    <property type="project" value="GO_Central"/>
</dbReference>
<comment type="catalytic activity">
    <reaction evidence="14 15">
        <text>ATP + (deoxyribonucleotide)n-3'-hydroxyl + 5'-phospho-(deoxyribonucleotide)m = (deoxyribonucleotide)n+m + AMP + diphosphate.</text>
        <dbReference type="EC" id="6.5.1.1"/>
    </reaction>
</comment>
<dbReference type="SUPFAM" id="SSF117018">
    <property type="entry name" value="ATP-dependent DNA ligase DNA-binding domain"/>
    <property type="match status" value="1"/>
</dbReference>
<evidence type="ECO:0000256" key="10">
    <source>
        <dbReference type="ARBA" id="ARBA00022842"/>
    </source>
</evidence>
<dbReference type="GO" id="GO:0032807">
    <property type="term" value="C:DNA ligase IV complex"/>
    <property type="evidence" value="ECO:0000318"/>
    <property type="project" value="GO_Central"/>
</dbReference>
<feature type="region of interest" description="Disordered" evidence="17">
    <location>
        <begin position="1112"/>
        <end position="1159"/>
    </location>
</feature>
<dbReference type="OMA" id="IMLQHRT"/>
<dbReference type="InterPro" id="IPR036599">
    <property type="entry name" value="DNA_ligase_N_sf"/>
</dbReference>
<dbReference type="PANTHER" id="PTHR45997">
    <property type="entry name" value="DNA LIGASE 4"/>
    <property type="match status" value="1"/>
</dbReference>
<evidence type="ECO:0000256" key="3">
    <source>
        <dbReference type="ARBA" id="ARBA00007572"/>
    </source>
</evidence>
<keyword evidence="11 15" id="KW-0233">DNA recombination</keyword>
<keyword evidence="13" id="KW-0539">Nucleus</keyword>
<evidence type="ECO:0000256" key="12">
    <source>
        <dbReference type="ARBA" id="ARBA00023204"/>
    </source>
</evidence>
<evidence type="ECO:0000256" key="2">
    <source>
        <dbReference type="ARBA" id="ARBA00004123"/>
    </source>
</evidence>
<feature type="compositionally biased region" description="Basic and acidic residues" evidence="17">
    <location>
        <begin position="1144"/>
        <end position="1159"/>
    </location>
</feature>
<dbReference type="InterPro" id="IPR012310">
    <property type="entry name" value="DNA_ligase_ATP-dep_cent"/>
</dbReference>
<dbReference type="PROSITE" id="PS50160">
    <property type="entry name" value="DNA_LIGASE_A3"/>
    <property type="match status" value="1"/>
</dbReference>
<dbReference type="Gene3D" id="2.40.50.140">
    <property type="entry name" value="Nucleic acid-binding proteins"/>
    <property type="match status" value="1"/>
</dbReference>
<dbReference type="InterPro" id="IPR044125">
    <property type="entry name" value="Adenylation_DNA_ligase_IV"/>
</dbReference>
<feature type="domain" description="ATP-dependent DNA ligase family profile" evidence="18">
    <location>
        <begin position="332"/>
        <end position="463"/>
    </location>
</feature>
<dbReference type="InterPro" id="IPR000977">
    <property type="entry name" value="DNA_ligase_ATP-dep"/>
</dbReference>
<keyword evidence="7 15" id="KW-0547">Nucleotide-binding</keyword>
<dbReference type="InterPro" id="IPR016059">
    <property type="entry name" value="DNA_ligase_ATP-dep_CS"/>
</dbReference>
<feature type="compositionally biased region" description="Polar residues" evidence="17">
    <location>
        <begin position="1010"/>
        <end position="1024"/>
    </location>
</feature>
<dbReference type="GO" id="GO:0006297">
    <property type="term" value="P:nucleotide-excision repair, DNA gap filling"/>
    <property type="evidence" value="ECO:0000318"/>
    <property type="project" value="GO_Central"/>
</dbReference>
<evidence type="ECO:0000256" key="5">
    <source>
        <dbReference type="ARBA" id="ARBA00022723"/>
    </source>
</evidence>
<dbReference type="PANTHER" id="PTHR45997:SF1">
    <property type="entry name" value="DNA LIGASE 4"/>
    <property type="match status" value="1"/>
</dbReference>
<keyword evidence="9 15" id="KW-0067">ATP-binding</keyword>
<evidence type="ECO:0000256" key="8">
    <source>
        <dbReference type="ARBA" id="ARBA00022763"/>
    </source>
</evidence>
<comment type="subcellular location">
    <subcellularLocation>
        <location evidence="2">Nucleus</location>
    </subcellularLocation>
</comment>
<keyword evidence="12 15" id="KW-0234">DNA repair</keyword>
<dbReference type="InterPro" id="IPR029710">
    <property type="entry name" value="LIG4"/>
</dbReference>
<dbReference type="GO" id="GO:0003677">
    <property type="term" value="F:DNA binding"/>
    <property type="evidence" value="ECO:0000318"/>
    <property type="project" value="GO_Central"/>
</dbReference>
<keyword evidence="8 15" id="KW-0227">DNA damage</keyword>
<feature type="domain" description="BRCT" evidence="19">
    <location>
        <begin position="781"/>
        <end position="894"/>
    </location>
</feature>
<feature type="compositionally biased region" description="Basic and acidic residues" evidence="17">
    <location>
        <begin position="1061"/>
        <end position="1073"/>
    </location>
</feature>
<gene>
    <name evidence="20" type="ORF">KFL_000230450</name>
</gene>
<dbReference type="GO" id="GO:0003910">
    <property type="term" value="F:DNA ligase (ATP) activity"/>
    <property type="evidence" value="ECO:0000318"/>
    <property type="project" value="GO_Central"/>
</dbReference>
<protein>
    <recommendedName>
        <fullName evidence="15">DNA ligase</fullName>
        <ecNumber evidence="15">6.5.1.1</ecNumber>
    </recommendedName>
</protein>
<dbReference type="SMART" id="SM00292">
    <property type="entry name" value="BRCT"/>
    <property type="match status" value="2"/>
</dbReference>
<dbReference type="SUPFAM" id="SSF52113">
    <property type="entry name" value="BRCT domain"/>
    <property type="match status" value="2"/>
</dbReference>
<dbReference type="OrthoDB" id="151490at2759"/>
<evidence type="ECO:0000256" key="11">
    <source>
        <dbReference type="ARBA" id="ARBA00023172"/>
    </source>
</evidence>
<dbReference type="GO" id="GO:0006303">
    <property type="term" value="P:double-strand break repair via nonhomologous end joining"/>
    <property type="evidence" value="ECO:0000318"/>
    <property type="project" value="GO_Central"/>
</dbReference>
<evidence type="ECO:0000313" key="21">
    <source>
        <dbReference type="Proteomes" id="UP000054558"/>
    </source>
</evidence>
<accession>A0A1Y1HR72</accession>
<evidence type="ECO:0000256" key="16">
    <source>
        <dbReference type="RuleBase" id="RU004196"/>
    </source>
</evidence>
<keyword evidence="5" id="KW-0479">Metal-binding</keyword>
<proteinExistence type="inferred from homology"/>